<sequence length="187" mass="19815">MNLHSLLGEQPGSKAVETLLAEASRKVTQDSVVPSPTVKVYKDAVYHSYSQLGISFNYEPSNPLAPAAYLAPGTAPPDPSLLSLVAIHLYNSPTDKFATFPLAFIINIPRDATDGKGAAAEIDMSKRAHEVVQLLGEPEEKVGGGRQGNCWIGYNKSIGLAVDFAGSSWDDGDMTIASLTLSLPDGN</sequence>
<dbReference type="AlphaFoldDB" id="A0A9P6RXT4"/>
<protein>
    <submittedName>
        <fullName evidence="1">Uncharacterized protein</fullName>
    </submittedName>
</protein>
<gene>
    <name evidence="1" type="ORF">BGZ99_003648</name>
</gene>
<name>A0A9P6RXT4_9FUNG</name>
<proteinExistence type="predicted"/>
<dbReference type="OrthoDB" id="423313at2759"/>
<evidence type="ECO:0000313" key="2">
    <source>
        <dbReference type="Proteomes" id="UP000738325"/>
    </source>
</evidence>
<evidence type="ECO:0000313" key="1">
    <source>
        <dbReference type="EMBL" id="KAG0329018.1"/>
    </source>
</evidence>
<dbReference type="Proteomes" id="UP000738325">
    <property type="component" value="Unassembled WGS sequence"/>
</dbReference>
<comment type="caution">
    <text evidence="1">The sequence shown here is derived from an EMBL/GenBank/DDBJ whole genome shotgun (WGS) entry which is preliminary data.</text>
</comment>
<keyword evidence="2" id="KW-1185">Reference proteome</keyword>
<reference evidence="1" key="1">
    <citation type="journal article" date="2020" name="Fungal Divers.">
        <title>Resolving the Mortierellaceae phylogeny through synthesis of multi-gene phylogenetics and phylogenomics.</title>
        <authorList>
            <person name="Vandepol N."/>
            <person name="Liber J."/>
            <person name="Desiro A."/>
            <person name="Na H."/>
            <person name="Kennedy M."/>
            <person name="Barry K."/>
            <person name="Grigoriev I.V."/>
            <person name="Miller A.N."/>
            <person name="O'Donnell K."/>
            <person name="Stajich J.E."/>
            <person name="Bonito G."/>
        </authorList>
    </citation>
    <scope>NUCLEOTIDE SEQUENCE</scope>
    <source>
        <strain evidence="1">REB-010B</strain>
    </source>
</reference>
<dbReference type="EMBL" id="JAAAIP010000023">
    <property type="protein sequence ID" value="KAG0329018.1"/>
    <property type="molecule type" value="Genomic_DNA"/>
</dbReference>
<organism evidence="1 2">
    <name type="scientific">Dissophora globulifera</name>
    <dbReference type="NCBI Taxonomy" id="979702"/>
    <lineage>
        <taxon>Eukaryota</taxon>
        <taxon>Fungi</taxon>
        <taxon>Fungi incertae sedis</taxon>
        <taxon>Mucoromycota</taxon>
        <taxon>Mortierellomycotina</taxon>
        <taxon>Mortierellomycetes</taxon>
        <taxon>Mortierellales</taxon>
        <taxon>Mortierellaceae</taxon>
        <taxon>Dissophora</taxon>
    </lineage>
</organism>
<accession>A0A9P6RXT4</accession>